<evidence type="ECO:0000313" key="2">
    <source>
        <dbReference type="EMBL" id="QKS82336.1"/>
    </source>
</evidence>
<dbReference type="Proteomes" id="UP000509545">
    <property type="component" value="Chromosome"/>
</dbReference>
<proteinExistence type="predicted"/>
<protein>
    <recommendedName>
        <fullName evidence="1">LicD/FKTN/FKRP nucleotidyltransferase domain-containing protein</fullName>
    </recommendedName>
</protein>
<dbReference type="Gene3D" id="3.40.50.720">
    <property type="entry name" value="NAD(P)-binding Rossmann-like Domain"/>
    <property type="match status" value="1"/>
</dbReference>
<accession>A0A6N1CDH1</accession>
<name>A0A6N1CDH1_9PSED</name>
<dbReference type="Pfam" id="PF04991">
    <property type="entry name" value="LicD"/>
    <property type="match status" value="1"/>
</dbReference>
<dbReference type="EMBL" id="CP048810">
    <property type="protein sequence ID" value="QKS82336.1"/>
    <property type="molecule type" value="Genomic_DNA"/>
</dbReference>
<evidence type="ECO:0000259" key="1">
    <source>
        <dbReference type="Pfam" id="PF04991"/>
    </source>
</evidence>
<dbReference type="AlphaFoldDB" id="A0A6N1CDH1"/>
<evidence type="ECO:0000313" key="3">
    <source>
        <dbReference type="Proteomes" id="UP000509545"/>
    </source>
</evidence>
<organism evidence="2 3">
    <name type="scientific">Pseudomonas bijieensis</name>
    <dbReference type="NCBI Taxonomy" id="2681983"/>
    <lineage>
        <taxon>Bacteria</taxon>
        <taxon>Pseudomonadati</taxon>
        <taxon>Pseudomonadota</taxon>
        <taxon>Gammaproteobacteria</taxon>
        <taxon>Pseudomonadales</taxon>
        <taxon>Pseudomonadaceae</taxon>
        <taxon>Pseudomonas</taxon>
    </lineage>
</organism>
<dbReference type="KEGG" id="pbz:GN234_10420"/>
<sequence length="306" mass="33890">MQDLQGKKLVLFGAGKSGGLFIEQNRDLDILAIVDNDPQKQGQAFFGYPVIAADQIVASGCEVIVITSVWSQSILAQLETLGLGDIPTVIPGKREMKGMRDVHPFSHPQTKAVARELVVTLGALTDAAGIDLYLDFGTLLGALREGDFIPWDDDIDFSVNDAQFEALVALVRSNKHRLPQRDGVVWNVELIATHGFDFAIRITCENAEGGDQIIPFETDIARRVRRDGSAVVIGAMPEWFCPQAHFEGFDDLQLFGVSLKAPNDAFGYLDFVYGEWRVPKKDMSFADYNHSGEVVFEHYDNSIRQL</sequence>
<gene>
    <name evidence="2" type="ORF">GN234_10420</name>
</gene>
<reference evidence="2 3" key="1">
    <citation type="submission" date="2020-02" db="EMBL/GenBank/DDBJ databases">
        <authorList>
            <person name="Liang J."/>
        </authorList>
    </citation>
    <scope>NUCLEOTIDE SEQUENCE [LARGE SCALE GENOMIC DNA]</scope>
    <source>
        <strain evidence="2 3">L22-9</strain>
    </source>
</reference>
<dbReference type="PANTHER" id="PTHR13627:SF31">
    <property type="entry name" value="RIBITOL 5-PHOSPHATE TRANSFERASE FKRP"/>
    <property type="match status" value="1"/>
</dbReference>
<dbReference type="RefSeq" id="WP_176688418.1">
    <property type="nucleotide sequence ID" value="NZ_CP048810.1"/>
</dbReference>
<dbReference type="InterPro" id="IPR052613">
    <property type="entry name" value="LicD_transferase"/>
</dbReference>
<keyword evidence="3" id="KW-1185">Reference proteome</keyword>
<dbReference type="GO" id="GO:0009100">
    <property type="term" value="P:glycoprotein metabolic process"/>
    <property type="evidence" value="ECO:0007669"/>
    <property type="project" value="UniProtKB-ARBA"/>
</dbReference>
<dbReference type="InterPro" id="IPR007074">
    <property type="entry name" value="LicD/FKTN/FKRP_NTP_transf"/>
</dbReference>
<dbReference type="PANTHER" id="PTHR13627">
    <property type="entry name" value="FUKUTIN RELATED PROTEIN"/>
    <property type="match status" value="1"/>
</dbReference>
<feature type="domain" description="LicD/FKTN/FKRP nucleotidyltransferase" evidence="1">
    <location>
        <begin position="126"/>
        <end position="173"/>
    </location>
</feature>